<evidence type="ECO:0000259" key="10">
    <source>
        <dbReference type="PROSITE" id="PS52002"/>
    </source>
</evidence>
<evidence type="ECO:0000256" key="7">
    <source>
        <dbReference type="ARBA" id="ARBA00023242"/>
    </source>
</evidence>
<evidence type="ECO:0000256" key="2">
    <source>
        <dbReference type="ARBA" id="ARBA00006850"/>
    </source>
</evidence>
<dbReference type="GO" id="GO:0005688">
    <property type="term" value="C:U6 snRNP"/>
    <property type="evidence" value="ECO:0007669"/>
    <property type="project" value="InterPro"/>
</dbReference>
<evidence type="ECO:0000313" key="11">
    <source>
        <dbReference type="EMBL" id="KAJ3552642.1"/>
    </source>
</evidence>
<dbReference type="PANTHER" id="PTHR15588:SF9">
    <property type="entry name" value="U6 SNRNA-ASSOCIATED SM-LIKE PROTEIN LSM8"/>
    <property type="match status" value="1"/>
</dbReference>
<accession>A0AAD5VDV1</accession>
<dbReference type="GO" id="GO:0004523">
    <property type="term" value="F:RNA-DNA hybrid ribonuclease activity"/>
    <property type="evidence" value="ECO:0007669"/>
    <property type="project" value="InterPro"/>
</dbReference>
<evidence type="ECO:0000259" key="9">
    <source>
        <dbReference type="PROSITE" id="PS50879"/>
    </source>
</evidence>
<dbReference type="SUPFAM" id="SSF53098">
    <property type="entry name" value="Ribonuclease H-like"/>
    <property type="match status" value="1"/>
</dbReference>
<dbReference type="CDD" id="cd01727">
    <property type="entry name" value="LSm8"/>
    <property type="match status" value="1"/>
</dbReference>
<dbReference type="InterPro" id="IPR012337">
    <property type="entry name" value="RNaseH-like_sf"/>
</dbReference>
<dbReference type="InterPro" id="IPR034103">
    <property type="entry name" value="Lsm8"/>
</dbReference>
<dbReference type="Proteomes" id="UP001213000">
    <property type="component" value="Unassembled WGS sequence"/>
</dbReference>
<gene>
    <name evidence="11" type="ORF">NP233_g12834</name>
</gene>
<comment type="caution">
    <text evidence="11">The sequence shown here is derived from an EMBL/GenBank/DDBJ whole genome shotgun (WGS) entry which is preliminary data.</text>
</comment>
<evidence type="ECO:0000313" key="12">
    <source>
        <dbReference type="Proteomes" id="UP001213000"/>
    </source>
</evidence>
<dbReference type="SUPFAM" id="SSF50182">
    <property type="entry name" value="Sm-like ribonucleoproteins"/>
    <property type="match status" value="1"/>
</dbReference>
<dbReference type="GO" id="GO:0046540">
    <property type="term" value="C:U4/U6 x U5 tri-snRNP complex"/>
    <property type="evidence" value="ECO:0007669"/>
    <property type="project" value="InterPro"/>
</dbReference>
<comment type="similarity">
    <text evidence="2">Belongs to the snRNP Sm proteins family.</text>
</comment>
<dbReference type="AlphaFoldDB" id="A0AAD5VDV1"/>
<dbReference type="EMBL" id="JANIEX010002025">
    <property type="protein sequence ID" value="KAJ3552642.1"/>
    <property type="molecule type" value="Genomic_DNA"/>
</dbReference>
<dbReference type="InterPro" id="IPR001163">
    <property type="entry name" value="Sm_dom_euk/arc"/>
</dbReference>
<dbReference type="GO" id="GO:0000398">
    <property type="term" value="P:mRNA splicing, via spliceosome"/>
    <property type="evidence" value="ECO:0007669"/>
    <property type="project" value="InterPro"/>
</dbReference>
<evidence type="ECO:0000256" key="4">
    <source>
        <dbReference type="ARBA" id="ARBA00022728"/>
    </source>
</evidence>
<dbReference type="GO" id="GO:0003729">
    <property type="term" value="F:mRNA binding"/>
    <property type="evidence" value="ECO:0007669"/>
    <property type="project" value="TreeGrafter"/>
</dbReference>
<evidence type="ECO:0000256" key="6">
    <source>
        <dbReference type="ARBA" id="ARBA00023187"/>
    </source>
</evidence>
<dbReference type="InterPro" id="IPR047575">
    <property type="entry name" value="Sm"/>
</dbReference>
<protein>
    <recommendedName>
        <fullName evidence="13">U6 snRNA-associated Sm-like protein LSm8</fullName>
    </recommendedName>
</protein>
<dbReference type="PROSITE" id="PS50879">
    <property type="entry name" value="RNASE_H_1"/>
    <property type="match status" value="1"/>
</dbReference>
<evidence type="ECO:0000256" key="1">
    <source>
        <dbReference type="ARBA" id="ARBA00004123"/>
    </source>
</evidence>
<proteinExistence type="inferred from homology"/>
<dbReference type="InterPro" id="IPR044642">
    <property type="entry name" value="PTHR15588"/>
</dbReference>
<evidence type="ECO:0000256" key="3">
    <source>
        <dbReference type="ARBA" id="ARBA00022664"/>
    </source>
</evidence>
<keyword evidence="3" id="KW-0507">mRNA processing</keyword>
<dbReference type="InterPro" id="IPR010920">
    <property type="entry name" value="LSM_dom_sf"/>
</dbReference>
<dbReference type="GO" id="GO:0071011">
    <property type="term" value="C:precatalytic spliceosome"/>
    <property type="evidence" value="ECO:0007669"/>
    <property type="project" value="TreeGrafter"/>
</dbReference>
<keyword evidence="7" id="KW-0539">Nucleus</keyword>
<evidence type="ECO:0000256" key="8">
    <source>
        <dbReference type="ARBA" id="ARBA00023274"/>
    </source>
</evidence>
<dbReference type="InterPro" id="IPR036397">
    <property type="entry name" value="RNaseH_sf"/>
</dbReference>
<dbReference type="PANTHER" id="PTHR15588">
    <property type="entry name" value="LSM1"/>
    <property type="match status" value="1"/>
</dbReference>
<keyword evidence="8" id="KW-0687">Ribonucleoprotein</keyword>
<feature type="domain" description="Sm" evidence="10">
    <location>
        <begin position="250"/>
        <end position="326"/>
    </location>
</feature>
<keyword evidence="6" id="KW-0508">mRNA splicing</keyword>
<dbReference type="Gene3D" id="3.30.420.10">
    <property type="entry name" value="Ribonuclease H-like superfamily/Ribonuclease H"/>
    <property type="match status" value="1"/>
</dbReference>
<evidence type="ECO:0008006" key="13">
    <source>
        <dbReference type="Google" id="ProtNLM"/>
    </source>
</evidence>
<keyword evidence="4" id="KW-0747">Spliceosome</keyword>
<name>A0AAD5VDV1_9AGAR</name>
<dbReference type="Pfam" id="PF01423">
    <property type="entry name" value="LSM"/>
    <property type="match status" value="1"/>
</dbReference>
<keyword evidence="5" id="KW-0694">RNA-binding</keyword>
<dbReference type="SMART" id="SM00651">
    <property type="entry name" value="Sm"/>
    <property type="match status" value="1"/>
</dbReference>
<dbReference type="InterPro" id="IPR002156">
    <property type="entry name" value="RNaseH_domain"/>
</dbReference>
<reference evidence="11" key="1">
    <citation type="submission" date="2022-07" db="EMBL/GenBank/DDBJ databases">
        <title>Genome Sequence of Leucocoprinus birnbaumii.</title>
        <authorList>
            <person name="Buettner E."/>
        </authorList>
    </citation>
    <scope>NUCLEOTIDE SEQUENCE</scope>
    <source>
        <strain evidence="11">VT141</strain>
    </source>
</reference>
<comment type="subcellular location">
    <subcellularLocation>
        <location evidence="1">Nucleus</location>
    </subcellularLocation>
</comment>
<dbReference type="Gene3D" id="2.30.30.100">
    <property type="match status" value="1"/>
</dbReference>
<dbReference type="FunFam" id="2.30.30.100:FF:000027">
    <property type="entry name" value="U6 snRNA-associated Sm-like protein LSm8"/>
    <property type="match status" value="1"/>
</dbReference>
<organism evidence="11 12">
    <name type="scientific">Leucocoprinus birnbaumii</name>
    <dbReference type="NCBI Taxonomy" id="56174"/>
    <lineage>
        <taxon>Eukaryota</taxon>
        <taxon>Fungi</taxon>
        <taxon>Dikarya</taxon>
        <taxon>Basidiomycota</taxon>
        <taxon>Agaricomycotina</taxon>
        <taxon>Agaricomycetes</taxon>
        <taxon>Agaricomycetidae</taxon>
        <taxon>Agaricales</taxon>
        <taxon>Agaricineae</taxon>
        <taxon>Agaricaceae</taxon>
        <taxon>Leucocoprinus</taxon>
    </lineage>
</organism>
<keyword evidence="12" id="KW-1185">Reference proteome</keyword>
<sequence length="346" mass="38873">MGERLYKPPEYSSVPEEVVWQSPHADFSNIRCYEKWFYGYNLSAYRSTDIAIFIDGACIANGTTHAKAGMGIYFGPGSKHNISERLEYGPQTNQRAELQAAILALKKVVSLIDNGWLSTQNVVVISDSSYVVKSMTDWVYKWRENGWKNYKGLEVTNRDDFERLDDLIDDLEEYCGVGIKFWLGTEGDESGCGRIGEECDWSAVGEESSKLRIMQVTDPLIFDYFFDVSQSIVVIIEYDGDSRVKLLLAVVMSSLQGYVDHRVLLVLQDGRAIVGVLAGFDQKSNVVLSDCKERVYSMDDGVEEIPLGLYLVKGDMIILIGEIDEAIDSSIDLSTIRADPIPPIRY</sequence>
<evidence type="ECO:0000256" key="5">
    <source>
        <dbReference type="ARBA" id="ARBA00022884"/>
    </source>
</evidence>
<dbReference type="PROSITE" id="PS52002">
    <property type="entry name" value="SM"/>
    <property type="match status" value="1"/>
</dbReference>
<dbReference type="Pfam" id="PF00075">
    <property type="entry name" value="RNase_H"/>
    <property type="match status" value="1"/>
</dbReference>
<dbReference type="CDD" id="cd13934">
    <property type="entry name" value="RNase_H_Dikarya_like"/>
    <property type="match status" value="1"/>
</dbReference>
<feature type="domain" description="RNase H type-1" evidence="9">
    <location>
        <begin position="46"/>
        <end position="208"/>
    </location>
</feature>